<organism evidence="1 2">
    <name type="scientific">Erwinia aphidicola</name>
    <dbReference type="NCBI Taxonomy" id="68334"/>
    <lineage>
        <taxon>Bacteria</taxon>
        <taxon>Pseudomonadati</taxon>
        <taxon>Pseudomonadota</taxon>
        <taxon>Gammaproteobacteria</taxon>
        <taxon>Enterobacterales</taxon>
        <taxon>Erwiniaceae</taxon>
        <taxon>Erwinia</taxon>
    </lineage>
</organism>
<accession>A0ABU8DH48</accession>
<evidence type="ECO:0000313" key="1">
    <source>
        <dbReference type="EMBL" id="MEI2682834.1"/>
    </source>
</evidence>
<proteinExistence type="predicted"/>
<gene>
    <name evidence="1" type="ORF">V8N49_14345</name>
</gene>
<evidence type="ECO:0000313" key="2">
    <source>
        <dbReference type="Proteomes" id="UP001306592"/>
    </source>
</evidence>
<reference evidence="1 2" key="1">
    <citation type="submission" date="2024-02" db="EMBL/GenBank/DDBJ databases">
        <title>First report Erwinia aphidicola in onion in Chile.</title>
        <authorList>
            <person name="Valenzuela M."/>
            <person name="Pena M."/>
            <person name="Dutta B."/>
        </authorList>
    </citation>
    <scope>NUCLEOTIDE SEQUENCE [LARGE SCALE GENOMIC DNA]</scope>
    <source>
        <strain evidence="1 2">QCJ3A</strain>
    </source>
</reference>
<dbReference type="RefSeq" id="WP_166643171.1">
    <property type="nucleotide sequence ID" value="NZ_CAKKMT010000006.1"/>
</dbReference>
<comment type="caution">
    <text evidence="1">The sequence shown here is derived from an EMBL/GenBank/DDBJ whole genome shotgun (WGS) entry which is preliminary data.</text>
</comment>
<name>A0ABU8DH48_ERWAP</name>
<sequence length="56" mass="6548">MKGFWQHFTRYFEGPSGMATFDSCRVVEAMIPMIELYGVDLYELTTPEPRGQDENR</sequence>
<keyword evidence="2" id="KW-1185">Reference proteome</keyword>
<dbReference type="EMBL" id="JBANEI010000009">
    <property type="protein sequence ID" value="MEI2682834.1"/>
    <property type="molecule type" value="Genomic_DNA"/>
</dbReference>
<protein>
    <submittedName>
        <fullName evidence="1">Uncharacterized protein</fullName>
    </submittedName>
</protein>
<dbReference type="Proteomes" id="UP001306592">
    <property type="component" value="Unassembled WGS sequence"/>
</dbReference>
<dbReference type="GeneID" id="89472602"/>